<dbReference type="EMBL" id="VSSQ01051185">
    <property type="protein sequence ID" value="MPN05273.1"/>
    <property type="molecule type" value="Genomic_DNA"/>
</dbReference>
<protein>
    <submittedName>
        <fullName evidence="12">Endonuclease III</fullName>
        <ecNumber evidence="12">4.2.99.18</ecNumber>
    </submittedName>
</protein>
<dbReference type="InterPro" id="IPR003265">
    <property type="entry name" value="HhH-GPD_domain"/>
</dbReference>
<keyword evidence="12" id="KW-0456">Lyase</keyword>
<evidence type="ECO:0000256" key="8">
    <source>
        <dbReference type="ARBA" id="ARBA00023204"/>
    </source>
</evidence>
<dbReference type="PIRSF" id="PIRSF001435">
    <property type="entry name" value="Nth"/>
    <property type="match status" value="1"/>
</dbReference>
<evidence type="ECO:0000256" key="3">
    <source>
        <dbReference type="ARBA" id="ARBA00022723"/>
    </source>
</evidence>
<keyword evidence="3" id="KW-0479">Metal-binding</keyword>
<dbReference type="Gene3D" id="1.10.1670.10">
    <property type="entry name" value="Helix-hairpin-Helix base-excision DNA repair enzymes (C-terminal)"/>
    <property type="match status" value="1"/>
</dbReference>
<dbReference type="GO" id="GO:0006284">
    <property type="term" value="P:base-excision repair"/>
    <property type="evidence" value="ECO:0007669"/>
    <property type="project" value="InterPro"/>
</dbReference>
<feature type="domain" description="Helix-hairpin-helix DNA-binding motif class 1" evidence="10">
    <location>
        <begin position="131"/>
        <end position="150"/>
    </location>
</feature>
<name>A0A645EXQ2_9ZZZZ</name>
<sequence>MTYAAIMPGERDKRRDTPLTERLNILYSRLLDRYGDPRWWPAGSTYEVMAGAVLTQNTAWSNVQKAIANFGGGLSPQAVEAIDGERLKDIIRPAGSFTRKSLCLKALTAWYACYGYDDERVRRQPMARLRDELLALKGIGPETADSILLYAFGFPSFVADAYTLRLCGRYPLDAGGDVHAVKSFFESRIPRDALLYNRFHALIVINAKAHCRKKPLCAGCPLYDTCERRGL</sequence>
<keyword evidence="8" id="KW-0234">DNA repair</keyword>
<evidence type="ECO:0000256" key="7">
    <source>
        <dbReference type="ARBA" id="ARBA00023014"/>
    </source>
</evidence>
<keyword evidence="4" id="KW-0227">DNA damage</keyword>
<dbReference type="GO" id="GO:0003677">
    <property type="term" value="F:DNA binding"/>
    <property type="evidence" value="ECO:0007669"/>
    <property type="project" value="InterPro"/>
</dbReference>
<evidence type="ECO:0000256" key="6">
    <source>
        <dbReference type="ARBA" id="ARBA00023004"/>
    </source>
</evidence>
<dbReference type="GO" id="GO:0046872">
    <property type="term" value="F:metal ion binding"/>
    <property type="evidence" value="ECO:0007669"/>
    <property type="project" value="UniProtKB-KW"/>
</dbReference>
<dbReference type="PANTHER" id="PTHR10359">
    <property type="entry name" value="A/G-SPECIFIC ADENINE GLYCOSYLASE/ENDONUCLEASE III"/>
    <property type="match status" value="1"/>
</dbReference>
<dbReference type="InterPro" id="IPR000445">
    <property type="entry name" value="HhH_motif"/>
</dbReference>
<dbReference type="GO" id="GO:0019104">
    <property type="term" value="F:DNA N-glycosylase activity"/>
    <property type="evidence" value="ECO:0007669"/>
    <property type="project" value="UniProtKB-ARBA"/>
</dbReference>
<dbReference type="EC" id="4.2.99.18" evidence="12"/>
<keyword evidence="5" id="KW-0378">Hydrolase</keyword>
<evidence type="ECO:0000256" key="5">
    <source>
        <dbReference type="ARBA" id="ARBA00022801"/>
    </source>
</evidence>
<keyword evidence="7" id="KW-0411">Iron-sulfur</keyword>
<evidence type="ECO:0000256" key="2">
    <source>
        <dbReference type="ARBA" id="ARBA00022485"/>
    </source>
</evidence>
<reference evidence="12" key="1">
    <citation type="submission" date="2019-08" db="EMBL/GenBank/DDBJ databases">
        <authorList>
            <person name="Kucharzyk K."/>
            <person name="Murdoch R.W."/>
            <person name="Higgins S."/>
            <person name="Loffler F."/>
        </authorList>
    </citation>
    <scope>NUCLEOTIDE SEQUENCE</scope>
</reference>
<dbReference type="InterPro" id="IPR011257">
    <property type="entry name" value="DNA_glycosylase"/>
</dbReference>
<dbReference type="AlphaFoldDB" id="A0A645EXQ2"/>
<evidence type="ECO:0000259" key="11">
    <source>
        <dbReference type="SMART" id="SM00478"/>
    </source>
</evidence>
<feature type="domain" description="HhH-GPD" evidence="11">
    <location>
        <begin position="54"/>
        <end position="209"/>
    </location>
</feature>
<dbReference type="CDD" id="cd00056">
    <property type="entry name" value="ENDO3c"/>
    <property type="match status" value="1"/>
</dbReference>
<keyword evidence="12" id="KW-0255">Endonuclease</keyword>
<evidence type="ECO:0000256" key="4">
    <source>
        <dbReference type="ARBA" id="ARBA00022763"/>
    </source>
</evidence>
<keyword evidence="2" id="KW-0004">4Fe-4S</keyword>
<evidence type="ECO:0000313" key="12">
    <source>
        <dbReference type="EMBL" id="MPN05273.1"/>
    </source>
</evidence>
<dbReference type="GO" id="GO:0051539">
    <property type="term" value="F:4 iron, 4 sulfur cluster binding"/>
    <property type="evidence" value="ECO:0007669"/>
    <property type="project" value="UniProtKB-KW"/>
</dbReference>
<comment type="caution">
    <text evidence="12">The sequence shown here is derived from an EMBL/GenBank/DDBJ whole genome shotgun (WGS) entry which is preliminary data.</text>
</comment>
<dbReference type="SUPFAM" id="SSF48150">
    <property type="entry name" value="DNA-glycosylase"/>
    <property type="match status" value="1"/>
</dbReference>
<keyword evidence="12" id="KW-0540">Nuclease</keyword>
<evidence type="ECO:0000256" key="1">
    <source>
        <dbReference type="ARBA" id="ARBA00008343"/>
    </source>
</evidence>
<dbReference type="Pfam" id="PF00633">
    <property type="entry name" value="HHH"/>
    <property type="match status" value="1"/>
</dbReference>
<dbReference type="Pfam" id="PF00730">
    <property type="entry name" value="HhH-GPD"/>
    <property type="match status" value="1"/>
</dbReference>
<comment type="similarity">
    <text evidence="1">Belongs to the Nth/MutY family.</text>
</comment>
<proteinExistence type="inferred from homology"/>
<evidence type="ECO:0000259" key="10">
    <source>
        <dbReference type="SMART" id="SM00278"/>
    </source>
</evidence>
<dbReference type="Gene3D" id="1.10.340.30">
    <property type="entry name" value="Hypothetical protein, domain 2"/>
    <property type="match status" value="1"/>
</dbReference>
<keyword evidence="6" id="KW-0408">Iron</keyword>
<dbReference type="PANTHER" id="PTHR10359:SF19">
    <property type="entry name" value="DNA REPAIR GLYCOSYLASE MJ1434-RELATED"/>
    <property type="match status" value="1"/>
</dbReference>
<dbReference type="GO" id="GO:0140078">
    <property type="term" value="F:class I DNA-(apurinic or apyrimidinic site) endonuclease activity"/>
    <property type="evidence" value="ECO:0007669"/>
    <property type="project" value="UniProtKB-EC"/>
</dbReference>
<dbReference type="InterPro" id="IPR023170">
    <property type="entry name" value="HhH_base_excis_C"/>
</dbReference>
<keyword evidence="9" id="KW-0326">Glycosidase</keyword>
<dbReference type="InterPro" id="IPR003583">
    <property type="entry name" value="Hlx-hairpin-Hlx_DNA-bd_motif"/>
</dbReference>
<evidence type="ECO:0000256" key="9">
    <source>
        <dbReference type="ARBA" id="ARBA00023295"/>
    </source>
</evidence>
<organism evidence="12">
    <name type="scientific">bioreactor metagenome</name>
    <dbReference type="NCBI Taxonomy" id="1076179"/>
    <lineage>
        <taxon>unclassified sequences</taxon>
        <taxon>metagenomes</taxon>
        <taxon>ecological metagenomes</taxon>
    </lineage>
</organism>
<dbReference type="SMART" id="SM00278">
    <property type="entry name" value="HhH1"/>
    <property type="match status" value="1"/>
</dbReference>
<accession>A0A645EXQ2</accession>
<dbReference type="SMART" id="SM00478">
    <property type="entry name" value="ENDO3c"/>
    <property type="match status" value="1"/>
</dbReference>
<gene>
    <name evidence="12" type="primary">nth_42</name>
    <name evidence="12" type="ORF">SDC9_152523</name>
</gene>